<dbReference type="InterPro" id="IPR041802">
    <property type="entry name" value="MPP_YfcE"/>
</dbReference>
<gene>
    <name evidence="4" type="ORF">A2160_04545</name>
</gene>
<dbReference type="PANTHER" id="PTHR43165:SF1">
    <property type="entry name" value="PHOSPHODIESTERASE MJ0936"/>
    <property type="match status" value="1"/>
</dbReference>
<proteinExistence type="inferred from homology"/>
<dbReference type="EC" id="3.1.4.-" evidence="2"/>
<dbReference type="InterPro" id="IPR000979">
    <property type="entry name" value="Phosphodiesterase_MJ0936/Vps29"/>
</dbReference>
<comment type="cofactor">
    <cofactor evidence="2">
        <name>a divalent metal cation</name>
        <dbReference type="ChEBI" id="CHEBI:60240"/>
    </cofactor>
</comment>
<evidence type="ECO:0000256" key="1">
    <source>
        <dbReference type="ARBA" id="ARBA00008950"/>
    </source>
</evidence>
<evidence type="ECO:0000259" key="3">
    <source>
        <dbReference type="Pfam" id="PF12850"/>
    </source>
</evidence>
<dbReference type="GO" id="GO:0046872">
    <property type="term" value="F:metal ion binding"/>
    <property type="evidence" value="ECO:0007669"/>
    <property type="project" value="UniProtKB-KW"/>
</dbReference>
<dbReference type="InterPro" id="IPR029052">
    <property type="entry name" value="Metallo-depent_PP-like"/>
</dbReference>
<dbReference type="EMBL" id="MEZK01000001">
    <property type="protein sequence ID" value="OGD64031.1"/>
    <property type="molecule type" value="Genomic_DNA"/>
</dbReference>
<keyword evidence="2" id="KW-0479">Metal-binding</keyword>
<comment type="caution">
    <text evidence="4">The sequence shown here is derived from an EMBL/GenBank/DDBJ whole genome shotgun (WGS) entry which is preliminary data.</text>
</comment>
<dbReference type="InterPro" id="IPR024654">
    <property type="entry name" value="Calcineurin-like_PHP_lpxH"/>
</dbReference>
<organism evidence="4 5">
    <name type="scientific">Candidatus Beckwithbacteria bacterium RBG_13_42_9</name>
    <dbReference type="NCBI Taxonomy" id="1797457"/>
    <lineage>
        <taxon>Bacteria</taxon>
        <taxon>Candidatus Beckwithiibacteriota</taxon>
    </lineage>
</organism>
<dbReference type="InterPro" id="IPR053193">
    <property type="entry name" value="MetalloPDE_YfcE-like"/>
</dbReference>
<accession>A0A1F5E9K2</accession>
<dbReference type="NCBIfam" id="TIGR00040">
    <property type="entry name" value="yfcE"/>
    <property type="match status" value="1"/>
</dbReference>
<evidence type="ECO:0000256" key="2">
    <source>
        <dbReference type="RuleBase" id="RU362039"/>
    </source>
</evidence>
<dbReference type="GO" id="GO:0016787">
    <property type="term" value="F:hydrolase activity"/>
    <property type="evidence" value="ECO:0007669"/>
    <property type="project" value="UniProtKB-UniRule"/>
</dbReference>
<feature type="domain" description="Calcineurin-like phosphoesterase" evidence="3">
    <location>
        <begin position="1"/>
        <end position="159"/>
    </location>
</feature>
<dbReference type="Proteomes" id="UP000177006">
    <property type="component" value="Unassembled WGS sequence"/>
</dbReference>
<dbReference type="CDD" id="cd00841">
    <property type="entry name" value="MPP_YfcE"/>
    <property type="match status" value="1"/>
</dbReference>
<comment type="similarity">
    <text evidence="1 2">Belongs to the metallophosphoesterase superfamily. YfcE family.</text>
</comment>
<dbReference type="PANTHER" id="PTHR43165">
    <property type="entry name" value="METALLOPHOSPHOESTERASE"/>
    <property type="match status" value="1"/>
</dbReference>
<name>A0A1F5E9K2_9BACT</name>
<evidence type="ECO:0000313" key="4">
    <source>
        <dbReference type="EMBL" id="OGD64031.1"/>
    </source>
</evidence>
<dbReference type="SUPFAM" id="SSF56300">
    <property type="entry name" value="Metallo-dependent phosphatases"/>
    <property type="match status" value="1"/>
</dbReference>
<sequence length="169" mass="19220">MKIGVISDTHDQCENILKAVKLLNQEKVELVIHCGDWISPFTLKFYKNLKSPIKGVFGNNDGDRFYHLKYVENLKLDITFKERVLNLILGKRKILAYHGDYGKVTEELISSGKYDAIFHGHTHISVNKIFGKTLSLNPGTFMPFTDNQIKGASFAIYESRTNSAKLIKL</sequence>
<evidence type="ECO:0000313" key="5">
    <source>
        <dbReference type="Proteomes" id="UP000177006"/>
    </source>
</evidence>
<dbReference type="AlphaFoldDB" id="A0A1F5E9K2"/>
<dbReference type="Pfam" id="PF12850">
    <property type="entry name" value="Metallophos_2"/>
    <property type="match status" value="1"/>
</dbReference>
<dbReference type="Gene3D" id="3.60.21.10">
    <property type="match status" value="1"/>
</dbReference>
<reference evidence="4 5" key="1">
    <citation type="journal article" date="2016" name="Nat. Commun.">
        <title>Thousands of microbial genomes shed light on interconnected biogeochemical processes in an aquifer system.</title>
        <authorList>
            <person name="Anantharaman K."/>
            <person name="Brown C.T."/>
            <person name="Hug L.A."/>
            <person name="Sharon I."/>
            <person name="Castelle C.J."/>
            <person name="Probst A.J."/>
            <person name="Thomas B.C."/>
            <person name="Singh A."/>
            <person name="Wilkins M.J."/>
            <person name="Karaoz U."/>
            <person name="Brodie E.L."/>
            <person name="Williams K.H."/>
            <person name="Hubbard S.S."/>
            <person name="Banfield J.F."/>
        </authorList>
    </citation>
    <scope>NUCLEOTIDE SEQUENCE [LARGE SCALE GENOMIC DNA]</scope>
</reference>
<dbReference type="STRING" id="1797457.A2160_04545"/>
<protein>
    <recommendedName>
        <fullName evidence="2">Phosphoesterase</fullName>
        <ecNumber evidence="2">3.1.4.-</ecNumber>
    </recommendedName>
</protein>